<dbReference type="Pfam" id="PF02518">
    <property type="entry name" value="HATPase_c"/>
    <property type="match status" value="1"/>
</dbReference>
<dbReference type="InterPro" id="IPR001610">
    <property type="entry name" value="PAC"/>
</dbReference>
<feature type="domain" description="PAC" evidence="13">
    <location>
        <begin position="272"/>
        <end position="323"/>
    </location>
</feature>
<dbReference type="PANTHER" id="PTHR43065:SF10">
    <property type="entry name" value="PEROXIDE STRESS-ACTIVATED HISTIDINE KINASE MAK3"/>
    <property type="match status" value="1"/>
</dbReference>
<dbReference type="PROSITE" id="PS50112">
    <property type="entry name" value="PAS"/>
    <property type="match status" value="1"/>
</dbReference>
<evidence type="ECO:0000259" key="12">
    <source>
        <dbReference type="PROSITE" id="PS50112"/>
    </source>
</evidence>
<dbReference type="InterPro" id="IPR000700">
    <property type="entry name" value="PAS-assoc_C"/>
</dbReference>
<dbReference type="InterPro" id="IPR035965">
    <property type="entry name" value="PAS-like_dom_sf"/>
</dbReference>
<dbReference type="CDD" id="cd00075">
    <property type="entry name" value="HATPase"/>
    <property type="match status" value="1"/>
</dbReference>
<dbReference type="InterPro" id="IPR003661">
    <property type="entry name" value="HisK_dim/P_dom"/>
</dbReference>
<comment type="catalytic activity">
    <reaction evidence="1">
        <text>ATP + protein L-histidine = ADP + protein N-phospho-L-histidine.</text>
        <dbReference type="EC" id="2.7.13.3"/>
    </reaction>
</comment>
<dbReference type="Gene3D" id="3.30.450.20">
    <property type="entry name" value="PAS domain"/>
    <property type="match status" value="2"/>
</dbReference>
<evidence type="ECO:0000256" key="1">
    <source>
        <dbReference type="ARBA" id="ARBA00000085"/>
    </source>
</evidence>
<dbReference type="Proteomes" id="UP000233343">
    <property type="component" value="Unassembled WGS sequence"/>
</dbReference>
<keyword evidence="3" id="KW-0597">Phosphoprotein</keyword>
<evidence type="ECO:0000256" key="3">
    <source>
        <dbReference type="ARBA" id="ARBA00022553"/>
    </source>
</evidence>
<feature type="transmembrane region" description="Helical" evidence="10">
    <location>
        <begin position="36"/>
        <end position="56"/>
    </location>
</feature>
<keyword evidence="10" id="KW-0472">Membrane</keyword>
<dbReference type="FunFam" id="1.10.287.130:FF:000040">
    <property type="entry name" value="PAS domain-containing sensor histidine kinase"/>
    <property type="match status" value="1"/>
</dbReference>
<feature type="domain" description="PAS" evidence="12">
    <location>
        <begin position="199"/>
        <end position="269"/>
    </location>
</feature>
<dbReference type="SMART" id="SM00387">
    <property type="entry name" value="HATPase_c"/>
    <property type="match status" value="1"/>
</dbReference>
<dbReference type="InterPro" id="IPR013656">
    <property type="entry name" value="PAS_4"/>
</dbReference>
<evidence type="ECO:0000256" key="7">
    <source>
        <dbReference type="ARBA" id="ARBA00022840"/>
    </source>
</evidence>
<evidence type="ECO:0000256" key="8">
    <source>
        <dbReference type="ARBA" id="ARBA00022969"/>
    </source>
</evidence>
<dbReference type="GO" id="GO:0030435">
    <property type="term" value="P:sporulation resulting in formation of a cellular spore"/>
    <property type="evidence" value="ECO:0007669"/>
    <property type="project" value="UniProtKB-KW"/>
</dbReference>
<feature type="domain" description="PAC" evidence="13">
    <location>
        <begin position="146"/>
        <end position="198"/>
    </location>
</feature>
<dbReference type="SUPFAM" id="SSF47384">
    <property type="entry name" value="Homodimeric domain of signal transducing histidine kinase"/>
    <property type="match status" value="1"/>
</dbReference>
<organism evidence="14 15">
    <name type="scientific">Cytobacillus horneckiae</name>
    <dbReference type="NCBI Taxonomy" id="549687"/>
    <lineage>
        <taxon>Bacteria</taxon>
        <taxon>Bacillati</taxon>
        <taxon>Bacillota</taxon>
        <taxon>Bacilli</taxon>
        <taxon>Bacillales</taxon>
        <taxon>Bacillaceae</taxon>
        <taxon>Cytobacillus</taxon>
    </lineage>
</organism>
<keyword evidence="5" id="KW-0547">Nucleotide-binding</keyword>
<evidence type="ECO:0000256" key="2">
    <source>
        <dbReference type="ARBA" id="ARBA00012438"/>
    </source>
</evidence>
<dbReference type="InterPro" id="IPR004358">
    <property type="entry name" value="Sig_transdc_His_kin-like_C"/>
</dbReference>
<dbReference type="EC" id="2.7.13.3" evidence="2"/>
<sequence length="543" mass="62097">MKTKFLLFYFISSIIWIYSTNYLIEEFITFPYVSLLLRFKEIIYIGLTTLIFYYFIRKIEILNSSQEDKERLSTLINSMVDFINFKDGKGRWIEANDVALSLFDLNRDNFRGKTDIQLGENREFYKSAFAYCMASDEETWKSGQISRVEEFIPIKDGTVKTFDTIKVPLFYEDGERKGLVIIGRDITEKKEVDRLLKESQQQYKSLFLFSQDMILMMDLNGGITNVNPQFKTVTGYDEKEVINKNITDIFPEDFKEEIMSDLAEIRQYQSHKNCEMELIHKDGHTLIVECTAVPMIINHQPAGIICYGKDVTKLRLAEEQLRRAEKLSVVGELSASVAHEIRNPLTSLKGFVQVLESDDSKHQFYYQIMEEELDRINHIVSELLLLAKPQEIKFIESDLHNILFNVISLLKTEASLHNITIDFTASPKNLSILCEPNQLKQLFINLVKNAIEASADGDGAITVNLTKENEEAVIVVTDNGSGISDELLERLGEPFYSSKEKGTGLGLTVSYKIVQAHGGTIHFSSEVEKGTVVTVKLPIKKEK</sequence>
<dbReference type="GO" id="GO:0005524">
    <property type="term" value="F:ATP binding"/>
    <property type="evidence" value="ECO:0007669"/>
    <property type="project" value="UniProtKB-KW"/>
</dbReference>
<dbReference type="SMART" id="SM00091">
    <property type="entry name" value="PAS"/>
    <property type="match status" value="2"/>
</dbReference>
<dbReference type="SUPFAM" id="SSF55874">
    <property type="entry name" value="ATPase domain of HSP90 chaperone/DNA topoisomerase II/histidine kinase"/>
    <property type="match status" value="1"/>
</dbReference>
<evidence type="ECO:0000259" key="13">
    <source>
        <dbReference type="PROSITE" id="PS50113"/>
    </source>
</evidence>
<evidence type="ECO:0000256" key="4">
    <source>
        <dbReference type="ARBA" id="ARBA00022679"/>
    </source>
</evidence>
<name>A0A2N0Z9X0_9BACI</name>
<keyword evidence="8" id="KW-0749">Sporulation</keyword>
<dbReference type="AlphaFoldDB" id="A0A2N0Z9X0"/>
<dbReference type="NCBIfam" id="TIGR00229">
    <property type="entry name" value="sensory_box"/>
    <property type="match status" value="2"/>
</dbReference>
<dbReference type="EMBL" id="PISD01000074">
    <property type="protein sequence ID" value="PKG26290.1"/>
    <property type="molecule type" value="Genomic_DNA"/>
</dbReference>
<dbReference type="PANTHER" id="PTHR43065">
    <property type="entry name" value="SENSOR HISTIDINE KINASE"/>
    <property type="match status" value="1"/>
</dbReference>
<dbReference type="PROSITE" id="PS50109">
    <property type="entry name" value="HIS_KIN"/>
    <property type="match status" value="1"/>
</dbReference>
<dbReference type="Pfam" id="PF08448">
    <property type="entry name" value="PAS_4"/>
    <property type="match status" value="1"/>
</dbReference>
<evidence type="ECO:0000313" key="14">
    <source>
        <dbReference type="EMBL" id="PKG26290.1"/>
    </source>
</evidence>
<evidence type="ECO:0000259" key="11">
    <source>
        <dbReference type="PROSITE" id="PS50109"/>
    </source>
</evidence>
<dbReference type="InterPro" id="IPR003594">
    <property type="entry name" value="HATPase_dom"/>
</dbReference>
<dbReference type="RefSeq" id="WP_066193536.1">
    <property type="nucleotide sequence ID" value="NZ_JAMAUX010000001.1"/>
</dbReference>
<evidence type="ECO:0000256" key="5">
    <source>
        <dbReference type="ARBA" id="ARBA00022741"/>
    </source>
</evidence>
<evidence type="ECO:0000256" key="9">
    <source>
        <dbReference type="ARBA" id="ARBA00023012"/>
    </source>
</evidence>
<feature type="transmembrane region" description="Helical" evidence="10">
    <location>
        <begin position="6"/>
        <end position="24"/>
    </location>
</feature>
<dbReference type="Pfam" id="PF00512">
    <property type="entry name" value="HisKA"/>
    <property type="match status" value="1"/>
</dbReference>
<protein>
    <recommendedName>
        <fullName evidence="2">histidine kinase</fullName>
        <ecNumber evidence="2">2.7.13.3</ecNumber>
    </recommendedName>
</protein>
<dbReference type="PRINTS" id="PR00344">
    <property type="entry name" value="BCTRLSENSOR"/>
</dbReference>
<keyword evidence="6 14" id="KW-0418">Kinase</keyword>
<keyword evidence="4" id="KW-0808">Transferase</keyword>
<keyword evidence="10" id="KW-0812">Transmembrane</keyword>
<accession>A0A2N0Z9X0</accession>
<dbReference type="Gene3D" id="3.30.565.10">
    <property type="entry name" value="Histidine kinase-like ATPase, C-terminal domain"/>
    <property type="match status" value="1"/>
</dbReference>
<dbReference type="GO" id="GO:0000155">
    <property type="term" value="F:phosphorelay sensor kinase activity"/>
    <property type="evidence" value="ECO:0007669"/>
    <property type="project" value="InterPro"/>
</dbReference>
<dbReference type="InterPro" id="IPR005467">
    <property type="entry name" value="His_kinase_dom"/>
</dbReference>
<evidence type="ECO:0000256" key="6">
    <source>
        <dbReference type="ARBA" id="ARBA00022777"/>
    </source>
</evidence>
<keyword evidence="15" id="KW-1185">Reference proteome</keyword>
<comment type="caution">
    <text evidence="14">The sequence shown here is derived from an EMBL/GenBank/DDBJ whole genome shotgun (WGS) entry which is preliminary data.</text>
</comment>
<dbReference type="SMART" id="SM00086">
    <property type="entry name" value="PAC"/>
    <property type="match status" value="2"/>
</dbReference>
<dbReference type="PROSITE" id="PS50113">
    <property type="entry name" value="PAC"/>
    <property type="match status" value="2"/>
</dbReference>
<feature type="domain" description="Histidine kinase" evidence="11">
    <location>
        <begin position="336"/>
        <end position="541"/>
    </location>
</feature>
<keyword evidence="10" id="KW-1133">Transmembrane helix</keyword>
<dbReference type="CDD" id="cd00130">
    <property type="entry name" value="PAS"/>
    <property type="match status" value="2"/>
</dbReference>
<dbReference type="Pfam" id="PF13426">
    <property type="entry name" value="PAS_9"/>
    <property type="match status" value="1"/>
</dbReference>
<keyword evidence="7" id="KW-0067">ATP-binding</keyword>
<dbReference type="InterPro" id="IPR036097">
    <property type="entry name" value="HisK_dim/P_sf"/>
</dbReference>
<gene>
    <name evidence="14" type="ORF">CWS20_24980</name>
</gene>
<proteinExistence type="predicted"/>
<dbReference type="CDD" id="cd00082">
    <property type="entry name" value="HisKA"/>
    <property type="match status" value="1"/>
</dbReference>
<evidence type="ECO:0000313" key="15">
    <source>
        <dbReference type="Proteomes" id="UP000233343"/>
    </source>
</evidence>
<dbReference type="Gene3D" id="1.10.287.130">
    <property type="match status" value="1"/>
</dbReference>
<reference evidence="14 15" key="1">
    <citation type="journal article" date="2010" name="Int. J. Syst. Evol. Microbiol.">
        <title>Bacillus horneckiae sp. nov., isolated from a spacecraft-assembly clean room.</title>
        <authorList>
            <person name="Vaishampayan P."/>
            <person name="Probst A."/>
            <person name="Krishnamurthi S."/>
            <person name="Ghosh S."/>
            <person name="Osman S."/>
            <person name="McDowall A."/>
            <person name="Ruckmani A."/>
            <person name="Mayilraj S."/>
            <person name="Venkateswaran K."/>
        </authorList>
    </citation>
    <scope>NUCLEOTIDE SEQUENCE [LARGE SCALE GENOMIC DNA]</scope>
    <source>
        <strain evidence="15">1PO1SC</strain>
    </source>
</reference>
<keyword evidence="9" id="KW-0902">Two-component regulatory system</keyword>
<evidence type="ECO:0000256" key="10">
    <source>
        <dbReference type="SAM" id="Phobius"/>
    </source>
</evidence>
<dbReference type="SMART" id="SM00388">
    <property type="entry name" value="HisKA"/>
    <property type="match status" value="1"/>
</dbReference>
<dbReference type="SUPFAM" id="SSF55785">
    <property type="entry name" value="PYP-like sensor domain (PAS domain)"/>
    <property type="match status" value="2"/>
</dbReference>
<dbReference type="InterPro" id="IPR036890">
    <property type="entry name" value="HATPase_C_sf"/>
</dbReference>
<dbReference type="InterPro" id="IPR000014">
    <property type="entry name" value="PAS"/>
</dbReference>